<feature type="binding site" evidence="4">
    <location>
        <position position="121"/>
    </location>
    <ligand>
        <name>substrate</name>
    </ligand>
</feature>
<dbReference type="InterPro" id="IPR051262">
    <property type="entry name" value="SMP-30/CGR1_Lactonase"/>
</dbReference>
<evidence type="ECO:0000259" key="5">
    <source>
        <dbReference type="Pfam" id="PF08450"/>
    </source>
</evidence>
<evidence type="ECO:0000256" key="1">
    <source>
        <dbReference type="ARBA" id="ARBA00008853"/>
    </source>
</evidence>
<dbReference type="InterPro" id="IPR005511">
    <property type="entry name" value="SMP-30"/>
</dbReference>
<feature type="domain" description="SMP-30/Gluconolactonase/LRE-like region" evidence="5">
    <location>
        <begin position="25"/>
        <end position="278"/>
    </location>
</feature>
<dbReference type="AlphaFoldDB" id="A0AAD0K9Q8"/>
<dbReference type="Gene3D" id="2.120.10.30">
    <property type="entry name" value="TolB, C-terminal domain"/>
    <property type="match status" value="1"/>
</dbReference>
<feature type="binding site" evidence="4">
    <location>
        <position position="219"/>
    </location>
    <ligand>
        <name>a divalent metal cation</name>
        <dbReference type="ChEBI" id="CHEBI:60240"/>
    </ligand>
</feature>
<dbReference type="EMBL" id="CP029604">
    <property type="protein sequence ID" value="AWO82967.1"/>
    <property type="molecule type" value="Genomic_DNA"/>
</dbReference>
<dbReference type="PANTHER" id="PTHR47572">
    <property type="entry name" value="LIPOPROTEIN-RELATED"/>
    <property type="match status" value="1"/>
</dbReference>
<accession>A0AAD0K9Q8</accession>
<evidence type="ECO:0000256" key="4">
    <source>
        <dbReference type="PIRSR" id="PIRSR605511-2"/>
    </source>
</evidence>
<keyword evidence="4" id="KW-0479">Metal-binding</keyword>
<protein>
    <submittedName>
        <fullName evidence="6">Lactone hydrolase</fullName>
    </submittedName>
</protein>
<feature type="binding site" evidence="4">
    <location>
        <position position="173"/>
    </location>
    <ligand>
        <name>a divalent metal cation</name>
        <dbReference type="ChEBI" id="CHEBI:60240"/>
    </ligand>
</feature>
<dbReference type="GeneID" id="32687075"/>
<sequence>MNERPATIADARRHHASELARGFSWPECPRWHDDRFWFTDMYTSTLKTVGDDGIVEIVVDATGRRRDSSVPIVLGGFGWLPTGQLVVTSMHEKLILIQADPDADVLSVYADLSDLAVGPINDMVVATDGSLYITQLGFDLFNGDAPVSSPILMVDTDGTASSADAVGPLMGANGIGLSADERHLYVAETFADRLLVMERAADGSLSDHRVFAECPGSPDGLGLDADGGVWAALPGLGRVVRFVDGGGATDVVEVPLDEGRTVACLLGGHDRRTLYVTVGVEVYDFEKSAREAQASIWTARVDVGGGHTRP</sequence>
<evidence type="ECO:0000256" key="3">
    <source>
        <dbReference type="PIRSR" id="PIRSR605511-1"/>
    </source>
</evidence>
<dbReference type="RefSeq" id="WP_004023197.1">
    <property type="nucleotide sequence ID" value="NZ_CABEIC010000002.1"/>
</dbReference>
<reference evidence="6 7" key="1">
    <citation type="submission" date="2018-05" db="EMBL/GenBank/DDBJ databases">
        <title>Complete genome sequence of Gordonia terrae NRRL B-16283.</title>
        <authorList>
            <person name="Garlena R.A."/>
            <person name="Russell D.A."/>
            <person name="Hatfull G.F."/>
        </authorList>
    </citation>
    <scope>NUCLEOTIDE SEQUENCE [LARGE SCALE GENOMIC DNA]</scope>
    <source>
        <strain evidence="6 7">NRRL B-16283</strain>
    </source>
</reference>
<dbReference type="PANTHER" id="PTHR47572:SF4">
    <property type="entry name" value="LACTONASE DRP35"/>
    <property type="match status" value="1"/>
</dbReference>
<name>A0AAD0K9Q8_9ACTN</name>
<evidence type="ECO:0000313" key="7">
    <source>
        <dbReference type="Proteomes" id="UP000247118"/>
    </source>
</evidence>
<dbReference type="SUPFAM" id="SSF63829">
    <property type="entry name" value="Calcium-dependent phosphotriesterase"/>
    <property type="match status" value="1"/>
</dbReference>
<evidence type="ECO:0000313" key="6">
    <source>
        <dbReference type="EMBL" id="AWO82967.1"/>
    </source>
</evidence>
<dbReference type="GO" id="GO:0046872">
    <property type="term" value="F:metal ion binding"/>
    <property type="evidence" value="ECO:0007669"/>
    <property type="project" value="UniProtKB-KW"/>
</dbReference>
<feature type="active site" description="Proton donor/acceptor" evidence="3">
    <location>
        <position position="219"/>
    </location>
</feature>
<gene>
    <name evidence="6" type="ORF">DLJ61_04895</name>
</gene>
<feature type="binding site" evidence="4">
    <location>
        <position position="139"/>
    </location>
    <ligand>
        <name>substrate</name>
    </ligand>
</feature>
<dbReference type="InterPro" id="IPR011042">
    <property type="entry name" value="6-blade_b-propeller_TolB-like"/>
</dbReference>
<proteinExistence type="inferred from homology"/>
<keyword evidence="4" id="KW-0862">Zinc</keyword>
<dbReference type="GO" id="GO:0016787">
    <property type="term" value="F:hydrolase activity"/>
    <property type="evidence" value="ECO:0007669"/>
    <property type="project" value="UniProtKB-KW"/>
</dbReference>
<evidence type="ECO:0000256" key="2">
    <source>
        <dbReference type="ARBA" id="ARBA00022801"/>
    </source>
</evidence>
<organism evidence="6 7">
    <name type="scientific">Gordonia terrae</name>
    <dbReference type="NCBI Taxonomy" id="2055"/>
    <lineage>
        <taxon>Bacteria</taxon>
        <taxon>Bacillati</taxon>
        <taxon>Actinomycetota</taxon>
        <taxon>Actinomycetes</taxon>
        <taxon>Mycobacteriales</taxon>
        <taxon>Gordoniaceae</taxon>
        <taxon>Gordonia</taxon>
    </lineage>
</organism>
<dbReference type="InterPro" id="IPR013658">
    <property type="entry name" value="SGL"/>
</dbReference>
<dbReference type="Proteomes" id="UP000247118">
    <property type="component" value="Chromosome"/>
</dbReference>
<dbReference type="KEGG" id="gta:BCM27_04855"/>
<dbReference type="PRINTS" id="PR01790">
    <property type="entry name" value="SMP30FAMILY"/>
</dbReference>
<comment type="cofactor">
    <cofactor evidence="4">
        <name>Zn(2+)</name>
        <dbReference type="ChEBI" id="CHEBI:29105"/>
    </cofactor>
    <text evidence="4">Binds 1 divalent metal cation per subunit.</text>
</comment>
<comment type="similarity">
    <text evidence="1">Belongs to the SMP-30/CGR1 family.</text>
</comment>
<keyword evidence="2 6" id="KW-0378">Hydrolase</keyword>
<dbReference type="Pfam" id="PF08450">
    <property type="entry name" value="SGL"/>
    <property type="match status" value="1"/>
</dbReference>